<dbReference type="EMBL" id="KI392588">
    <property type="protein sequence ID" value="ERN13457.1"/>
    <property type="molecule type" value="Genomic_DNA"/>
</dbReference>
<keyword evidence="2" id="KW-1185">Reference proteome</keyword>
<dbReference type="Gramene" id="ERN13457">
    <property type="protein sequence ID" value="ERN13457"/>
    <property type="gene ID" value="AMTR_s00041p00205790"/>
</dbReference>
<protein>
    <submittedName>
        <fullName evidence="1">Uncharacterized protein</fullName>
    </submittedName>
</protein>
<gene>
    <name evidence="1" type="ORF">AMTR_s00041p00205790</name>
</gene>
<dbReference type="Proteomes" id="UP000017836">
    <property type="component" value="Unassembled WGS sequence"/>
</dbReference>
<dbReference type="HOGENOM" id="CLU_2161797_0_0_1"/>
<dbReference type="AlphaFoldDB" id="W1PTT8"/>
<accession>W1PTT8</accession>
<evidence type="ECO:0000313" key="2">
    <source>
        <dbReference type="Proteomes" id="UP000017836"/>
    </source>
</evidence>
<name>W1PTT8_AMBTC</name>
<reference evidence="2" key="1">
    <citation type="journal article" date="2013" name="Science">
        <title>The Amborella genome and the evolution of flowering plants.</title>
        <authorList>
            <consortium name="Amborella Genome Project"/>
        </authorList>
    </citation>
    <scope>NUCLEOTIDE SEQUENCE [LARGE SCALE GENOMIC DNA]</scope>
</reference>
<proteinExistence type="predicted"/>
<organism evidence="1 2">
    <name type="scientific">Amborella trichopoda</name>
    <dbReference type="NCBI Taxonomy" id="13333"/>
    <lineage>
        <taxon>Eukaryota</taxon>
        <taxon>Viridiplantae</taxon>
        <taxon>Streptophyta</taxon>
        <taxon>Embryophyta</taxon>
        <taxon>Tracheophyta</taxon>
        <taxon>Spermatophyta</taxon>
        <taxon>Magnoliopsida</taxon>
        <taxon>Amborellales</taxon>
        <taxon>Amborellaceae</taxon>
        <taxon>Amborella</taxon>
    </lineage>
</organism>
<sequence length="111" mass="12377">MGFLGFDDRKSSFMVQWVGATGHLTENVVLWEGGWSAPTIGWVRTIGNITEQVALQDRDRGRAALTMVVLDWARTAGHIVDSPLFRLFLLLKALSPIRDLRKTKQTATHGT</sequence>
<evidence type="ECO:0000313" key="1">
    <source>
        <dbReference type="EMBL" id="ERN13457.1"/>
    </source>
</evidence>